<dbReference type="EMBL" id="SLZY01000004">
    <property type="protein sequence ID" value="TCS72757.1"/>
    <property type="molecule type" value="Genomic_DNA"/>
</dbReference>
<comment type="caution">
    <text evidence="2">The sequence shown here is derived from an EMBL/GenBank/DDBJ whole genome shotgun (WGS) entry which is preliminary data.</text>
</comment>
<dbReference type="InterPro" id="IPR005358">
    <property type="entry name" value="Puta_zinc/iron-chelating_dom"/>
</dbReference>
<name>A0A4R3JZE5_9PROT</name>
<reference evidence="2 3" key="1">
    <citation type="submission" date="2019-03" db="EMBL/GenBank/DDBJ databases">
        <title>Genomic Encyclopedia of Type Strains, Phase IV (KMG-IV): sequencing the most valuable type-strain genomes for metagenomic binning, comparative biology and taxonomic classification.</title>
        <authorList>
            <person name="Goeker M."/>
        </authorList>
    </citation>
    <scope>NUCLEOTIDE SEQUENCE [LARGE SCALE GENOMIC DNA]</scope>
    <source>
        <strain evidence="2 3">DSM 103923</strain>
    </source>
</reference>
<dbReference type="AlphaFoldDB" id="A0A4R3JZE5"/>
<evidence type="ECO:0000313" key="3">
    <source>
        <dbReference type="Proteomes" id="UP000295135"/>
    </source>
</evidence>
<dbReference type="RefSeq" id="WP_126462465.1">
    <property type="nucleotide sequence ID" value="NZ_AP018721.1"/>
</dbReference>
<gene>
    <name evidence="2" type="ORF">EDC61_104174</name>
</gene>
<protein>
    <submittedName>
        <fullName evidence="2">Uncharacterized protein</fullName>
    </submittedName>
</protein>
<proteinExistence type="predicted"/>
<dbReference type="Proteomes" id="UP000295135">
    <property type="component" value="Unassembled WGS sequence"/>
</dbReference>
<sequence length="126" mass="13578">MSNPCQQCGACCAFFRVSFYWSEAEPFLGGTVPPPLTEKISPQHVAMRGTLHTPVRCTALQGTVGAAAGCGIYPQRPSPCRELEPWAADGRPSDKCNRARAAHGLPPLDPRQDNPQRPDTPLPRAA</sequence>
<evidence type="ECO:0000256" key="1">
    <source>
        <dbReference type="SAM" id="MobiDB-lite"/>
    </source>
</evidence>
<dbReference type="Pfam" id="PF03692">
    <property type="entry name" value="CxxCxxCC"/>
    <property type="match status" value="1"/>
</dbReference>
<evidence type="ECO:0000313" key="2">
    <source>
        <dbReference type="EMBL" id="TCS72757.1"/>
    </source>
</evidence>
<feature type="region of interest" description="Disordered" evidence="1">
    <location>
        <begin position="84"/>
        <end position="126"/>
    </location>
</feature>
<organism evidence="2 3">
    <name type="scientific">Sulfuritortus calidifontis</name>
    <dbReference type="NCBI Taxonomy" id="1914471"/>
    <lineage>
        <taxon>Bacteria</taxon>
        <taxon>Pseudomonadati</taxon>
        <taxon>Pseudomonadota</taxon>
        <taxon>Betaproteobacteria</taxon>
        <taxon>Nitrosomonadales</taxon>
        <taxon>Thiobacillaceae</taxon>
        <taxon>Sulfuritortus</taxon>
    </lineage>
</organism>
<dbReference type="OrthoDB" id="196483at2"/>
<accession>A0A4R3JZE5</accession>
<keyword evidence="3" id="KW-1185">Reference proteome</keyword>